<accession>A0A139IK35</accession>
<dbReference type="InterPro" id="IPR053714">
    <property type="entry name" value="Iso_Racemase_Enz_sf"/>
</dbReference>
<reference evidence="1 2" key="1">
    <citation type="submission" date="2015-07" db="EMBL/GenBank/DDBJ databases">
        <title>Comparative genomics of the Sigatoka disease complex on banana suggests a link between parallel evolutionary changes in Pseudocercospora fijiensis and Pseudocercospora eumusae and increased virulence on the banana host.</title>
        <authorList>
            <person name="Chang T.-C."/>
            <person name="Salvucci A."/>
            <person name="Crous P.W."/>
            <person name="Stergiopoulos I."/>
        </authorList>
    </citation>
    <scope>NUCLEOTIDE SEQUENCE [LARGE SCALE GENOMIC DNA]</scope>
    <source>
        <strain evidence="1 2">CBS 116634</strain>
    </source>
</reference>
<name>A0A139IK35_9PEZI</name>
<sequence length="129" mass="14160">MSTEKSIRLGVLVPSLQTPTARSCRCHRLEWTSSGWLGLEADDRLCKRIQEATEIKATTSVIGLCNILQQVTKDGDSKARFGLVTPYLSEVQEKVAETFGKAGYEVVAESHLNRKVNVEFCRHHGGGAG</sequence>
<comment type="caution">
    <text evidence="1">The sequence shown here is derived from an EMBL/GenBank/DDBJ whole genome shotgun (WGS) entry which is preliminary data.</text>
</comment>
<dbReference type="OrthoDB" id="414270at2759"/>
<evidence type="ECO:0000313" key="1">
    <source>
        <dbReference type="EMBL" id="KXT14942.1"/>
    </source>
</evidence>
<protein>
    <submittedName>
        <fullName evidence="1">Uncharacterized protein</fullName>
    </submittedName>
</protein>
<dbReference type="EMBL" id="LFZO01000071">
    <property type="protein sequence ID" value="KXT14942.1"/>
    <property type="molecule type" value="Genomic_DNA"/>
</dbReference>
<keyword evidence="2" id="KW-1185">Reference proteome</keyword>
<proteinExistence type="predicted"/>
<organism evidence="1 2">
    <name type="scientific">Pseudocercospora musae</name>
    <dbReference type="NCBI Taxonomy" id="113226"/>
    <lineage>
        <taxon>Eukaryota</taxon>
        <taxon>Fungi</taxon>
        <taxon>Dikarya</taxon>
        <taxon>Ascomycota</taxon>
        <taxon>Pezizomycotina</taxon>
        <taxon>Dothideomycetes</taxon>
        <taxon>Dothideomycetidae</taxon>
        <taxon>Mycosphaerellales</taxon>
        <taxon>Mycosphaerellaceae</taxon>
        <taxon>Pseudocercospora</taxon>
    </lineage>
</organism>
<dbReference type="Proteomes" id="UP000073492">
    <property type="component" value="Unassembled WGS sequence"/>
</dbReference>
<gene>
    <name evidence="1" type="ORF">AC579_3043</name>
</gene>
<dbReference type="AlphaFoldDB" id="A0A139IK35"/>
<evidence type="ECO:0000313" key="2">
    <source>
        <dbReference type="Proteomes" id="UP000073492"/>
    </source>
</evidence>
<dbReference type="STRING" id="113226.A0A139IK35"/>
<dbReference type="Gene3D" id="3.40.50.12500">
    <property type="match status" value="1"/>
</dbReference>